<evidence type="ECO:0000313" key="1">
    <source>
        <dbReference type="EMBL" id="WGL15243.1"/>
    </source>
</evidence>
<organism evidence="1 2">
    <name type="scientific">Microbulbifer bruguierae</name>
    <dbReference type="NCBI Taxonomy" id="3029061"/>
    <lineage>
        <taxon>Bacteria</taxon>
        <taxon>Pseudomonadati</taxon>
        <taxon>Pseudomonadota</taxon>
        <taxon>Gammaproteobacteria</taxon>
        <taxon>Cellvibrionales</taxon>
        <taxon>Microbulbiferaceae</taxon>
        <taxon>Microbulbifer</taxon>
    </lineage>
</organism>
<keyword evidence="2" id="KW-1185">Reference proteome</keyword>
<sequence length="320" mass="36174">MLVLLFLIQEGTPTSSSKWAFDLYQVKELHAAQSDSPKLLIVAGSNSLFGIFSNELEENFNLPTTNFGIHAGLGLRYLLERSKRSLDKGDIVYLPLEYALYQDDYSPSAQLMDFLIARDPTYLHSLPLTQQILGYANVSFERLFEGLRGGSNTYQGRSSKIYNVSNVDTSGNQTNNSVEDAAAFTEKLSRLTPKDIGNGEISKYSREILHEYFEWAKENNICIIGAPPNLMKFDEYNSEEFVFFFENVKKFYNEENVTFSGDHNDYLFSRDFFFDTEYHLNKKGVALRTQLTISDLGENLSALCNLQPGEKLAGGGLLLN</sequence>
<dbReference type="Proteomes" id="UP001236500">
    <property type="component" value="Chromosome"/>
</dbReference>
<dbReference type="RefSeq" id="WP_280317905.1">
    <property type="nucleotide sequence ID" value="NZ_CP118605.1"/>
</dbReference>
<dbReference type="EMBL" id="CP118605">
    <property type="protein sequence ID" value="WGL15243.1"/>
    <property type="molecule type" value="Genomic_DNA"/>
</dbReference>
<protein>
    <submittedName>
        <fullName evidence="1">Uncharacterized protein</fullName>
    </submittedName>
</protein>
<accession>A0ABY8NCT5</accession>
<gene>
    <name evidence="1" type="ORF">PVT68_10720</name>
</gene>
<proteinExistence type="predicted"/>
<evidence type="ECO:0000313" key="2">
    <source>
        <dbReference type="Proteomes" id="UP001236500"/>
    </source>
</evidence>
<reference evidence="1 2" key="1">
    <citation type="submission" date="2023-02" db="EMBL/GenBank/DDBJ databases">
        <title>Description and genomic characterization of Microbulbifer bruguierae sp. nov., isolated from the sediment of mangrove plant Bruguiera sexangula.</title>
        <authorList>
            <person name="Long M."/>
        </authorList>
    </citation>
    <scope>NUCLEOTIDE SEQUENCE [LARGE SCALE GENOMIC DNA]</scope>
    <source>
        <strain evidence="1 2">H12</strain>
    </source>
</reference>
<name>A0ABY8NCT5_9GAMM</name>